<keyword evidence="7 11" id="KW-0479">Metal-binding</keyword>
<comment type="pathway">
    <text evidence="3 11">Cofactor biosynthesis; molybdopterin biosynthesis.</text>
</comment>
<reference evidence="13 14" key="1">
    <citation type="submission" date="2014-02" db="EMBL/GenBank/DDBJ databases">
        <title>Expanding our view of genomic diversity in Candidatus Accumulibacter clades.</title>
        <authorList>
            <person name="Skennerton C.T."/>
            <person name="Barr J.J."/>
            <person name="Slater F.R."/>
            <person name="Bond P.L."/>
            <person name="Tyson G.W."/>
        </authorList>
    </citation>
    <scope>NUCLEOTIDE SEQUENCE [LARGE SCALE GENOMIC DNA]</scope>
    <source>
        <strain evidence="14">BA-92</strain>
    </source>
</reference>
<feature type="domain" description="MoaB/Mog" evidence="12">
    <location>
        <begin position="193"/>
        <end position="338"/>
    </location>
</feature>
<dbReference type="NCBIfam" id="NF045515">
    <property type="entry name" value="Glp_gephyrin"/>
    <property type="match status" value="1"/>
</dbReference>
<dbReference type="InterPro" id="IPR005110">
    <property type="entry name" value="MoeA_linker/N"/>
</dbReference>
<evidence type="ECO:0000256" key="9">
    <source>
        <dbReference type="ARBA" id="ARBA00023150"/>
    </source>
</evidence>
<sequence>MSLTARFSCLSDYDPDALSVEQARAFIRSQLTPVGTRERVALRSALGRVLASDVIAPFNVPAHDNSAMDGYALRHADLAGSGETRLRVIGTALAGKVFAGAVGAGECVRIMTGALPPAGCDTVVIQEVVELDGDRLIVPAGQRAGQNIRRAGEDLAAGKPALAAGRVIRPAELGLMASLGCAEVSVYRRLRVAFFSTGDELCSIGTPLADGEVYDSNRYTIFGMLTRLGCEVLDLGVVRDDPATLEAAFRDAAAAADVVITSGGVSVGEADFVKPLMAQLGEVLFWKIAMKPGRPMAFGRLGSRGGGDEHAAWLFGLPGNPVAVMAAFYQFVRDALQLLMGADPLPGVPLLPAVSSVAMKKAPGRTEFQRGILSHAAGLWSVRPAGAQGSGVLRSMSDANCFIVLEHERGPVAVGDTVQVQLFDGLV</sequence>
<dbReference type="EMBL" id="JEMX01000012">
    <property type="protein sequence ID" value="EXI82306.1"/>
    <property type="molecule type" value="Genomic_DNA"/>
</dbReference>
<comment type="catalytic activity">
    <reaction evidence="10">
        <text>adenylyl-molybdopterin + molybdate = Mo-molybdopterin + AMP + H(+)</text>
        <dbReference type="Rhea" id="RHEA:35047"/>
        <dbReference type="ChEBI" id="CHEBI:15378"/>
        <dbReference type="ChEBI" id="CHEBI:36264"/>
        <dbReference type="ChEBI" id="CHEBI:62727"/>
        <dbReference type="ChEBI" id="CHEBI:71302"/>
        <dbReference type="ChEBI" id="CHEBI:456215"/>
        <dbReference type="EC" id="2.10.1.1"/>
    </reaction>
</comment>
<dbReference type="EC" id="2.10.1.1" evidence="11"/>
<keyword evidence="8 11" id="KW-0460">Magnesium</keyword>
<dbReference type="SUPFAM" id="SSF63882">
    <property type="entry name" value="MoeA N-terminal region -like"/>
    <property type="match status" value="1"/>
</dbReference>
<evidence type="ECO:0000256" key="5">
    <source>
        <dbReference type="ARBA" id="ARBA00022505"/>
    </source>
</evidence>
<evidence type="ECO:0000256" key="2">
    <source>
        <dbReference type="ARBA" id="ARBA00002901"/>
    </source>
</evidence>
<evidence type="ECO:0000256" key="1">
    <source>
        <dbReference type="ARBA" id="ARBA00001946"/>
    </source>
</evidence>
<protein>
    <recommendedName>
        <fullName evidence="11">Molybdopterin molybdenumtransferase</fullName>
        <ecNumber evidence="11">2.10.1.1</ecNumber>
    </recommendedName>
</protein>
<evidence type="ECO:0000256" key="4">
    <source>
        <dbReference type="ARBA" id="ARBA00010763"/>
    </source>
</evidence>
<evidence type="ECO:0000256" key="6">
    <source>
        <dbReference type="ARBA" id="ARBA00022679"/>
    </source>
</evidence>
<dbReference type="PANTHER" id="PTHR10192">
    <property type="entry name" value="MOLYBDOPTERIN BIOSYNTHESIS PROTEIN"/>
    <property type="match status" value="1"/>
</dbReference>
<dbReference type="SUPFAM" id="SSF63867">
    <property type="entry name" value="MoeA C-terminal domain-like"/>
    <property type="match status" value="1"/>
</dbReference>
<gene>
    <name evidence="13" type="primary">moeA_1</name>
    <name evidence="13" type="ORF">AW10_00754</name>
</gene>
<dbReference type="InterPro" id="IPR001453">
    <property type="entry name" value="MoaB/Mog_dom"/>
</dbReference>
<dbReference type="Pfam" id="PF00994">
    <property type="entry name" value="MoCF_biosynth"/>
    <property type="match status" value="1"/>
</dbReference>
<dbReference type="FunFam" id="3.40.980.10:FF:000004">
    <property type="entry name" value="Molybdopterin molybdenumtransferase"/>
    <property type="match status" value="1"/>
</dbReference>
<dbReference type="InterPro" id="IPR038987">
    <property type="entry name" value="MoeA-like"/>
</dbReference>
<keyword evidence="5 11" id="KW-0500">Molybdenum</keyword>
<dbReference type="PANTHER" id="PTHR10192:SF5">
    <property type="entry name" value="GEPHYRIN"/>
    <property type="match status" value="1"/>
</dbReference>
<dbReference type="Pfam" id="PF03453">
    <property type="entry name" value="MoeA_N"/>
    <property type="match status" value="1"/>
</dbReference>
<dbReference type="GO" id="GO:0005829">
    <property type="term" value="C:cytosol"/>
    <property type="evidence" value="ECO:0007669"/>
    <property type="project" value="TreeGrafter"/>
</dbReference>
<keyword evidence="9 11" id="KW-0501">Molybdenum cofactor biosynthesis</keyword>
<proteinExistence type="inferred from homology"/>
<dbReference type="InterPro" id="IPR036135">
    <property type="entry name" value="MoeA_linker/N_sf"/>
</dbReference>
<evidence type="ECO:0000256" key="7">
    <source>
        <dbReference type="ARBA" id="ARBA00022723"/>
    </source>
</evidence>
<organism evidence="13 14">
    <name type="scientific">Candidatus Accumulibacter appositus</name>
    <dbReference type="NCBI Taxonomy" id="1454003"/>
    <lineage>
        <taxon>Bacteria</taxon>
        <taxon>Pseudomonadati</taxon>
        <taxon>Pseudomonadota</taxon>
        <taxon>Betaproteobacteria</taxon>
        <taxon>Candidatus Accumulibacter</taxon>
    </lineage>
</organism>
<dbReference type="GO" id="GO:0006777">
    <property type="term" value="P:Mo-molybdopterin cofactor biosynthetic process"/>
    <property type="evidence" value="ECO:0007669"/>
    <property type="project" value="UniProtKB-UniRule"/>
</dbReference>
<evidence type="ECO:0000256" key="11">
    <source>
        <dbReference type="RuleBase" id="RU365090"/>
    </source>
</evidence>
<dbReference type="Gene3D" id="2.170.190.11">
    <property type="entry name" value="Molybdopterin biosynthesis moea protein, domain 3"/>
    <property type="match status" value="1"/>
</dbReference>
<dbReference type="GO" id="GO:0046872">
    <property type="term" value="F:metal ion binding"/>
    <property type="evidence" value="ECO:0007669"/>
    <property type="project" value="UniProtKB-UniRule"/>
</dbReference>
<dbReference type="Gene3D" id="3.90.105.10">
    <property type="entry name" value="Molybdopterin biosynthesis moea protein, domain 2"/>
    <property type="match status" value="1"/>
</dbReference>
<evidence type="ECO:0000256" key="10">
    <source>
        <dbReference type="ARBA" id="ARBA00047317"/>
    </source>
</evidence>
<evidence type="ECO:0000313" key="13">
    <source>
        <dbReference type="EMBL" id="EXI82306.1"/>
    </source>
</evidence>
<name>A0A011P3W9_9PROT</name>
<dbReference type="Pfam" id="PF03454">
    <property type="entry name" value="MoeA_C"/>
    <property type="match status" value="1"/>
</dbReference>
<evidence type="ECO:0000313" key="14">
    <source>
        <dbReference type="Proteomes" id="UP000021816"/>
    </source>
</evidence>
<dbReference type="InterPro" id="IPR036688">
    <property type="entry name" value="MoeA_C_domain_IV_sf"/>
</dbReference>
<comment type="function">
    <text evidence="2 11">Catalyzes the insertion of molybdate into adenylated molybdopterin with the concomitant release of AMP.</text>
</comment>
<dbReference type="GO" id="GO:0061599">
    <property type="term" value="F:molybdopterin molybdotransferase activity"/>
    <property type="evidence" value="ECO:0007669"/>
    <property type="project" value="UniProtKB-UniRule"/>
</dbReference>
<comment type="similarity">
    <text evidence="4 11">Belongs to the MoeA family.</text>
</comment>
<dbReference type="InterPro" id="IPR036425">
    <property type="entry name" value="MoaB/Mog-like_dom_sf"/>
</dbReference>
<dbReference type="SUPFAM" id="SSF53218">
    <property type="entry name" value="Molybdenum cofactor biosynthesis proteins"/>
    <property type="match status" value="1"/>
</dbReference>
<dbReference type="Proteomes" id="UP000021816">
    <property type="component" value="Unassembled WGS sequence"/>
</dbReference>
<dbReference type="Gene3D" id="2.40.340.10">
    <property type="entry name" value="MoeA, C-terminal, domain IV"/>
    <property type="match status" value="1"/>
</dbReference>
<comment type="cofactor">
    <cofactor evidence="1 11">
        <name>Mg(2+)</name>
        <dbReference type="ChEBI" id="CHEBI:18420"/>
    </cofactor>
</comment>
<dbReference type="UniPathway" id="UPA00344"/>
<dbReference type="SMART" id="SM00852">
    <property type="entry name" value="MoCF_biosynth"/>
    <property type="match status" value="1"/>
</dbReference>
<comment type="caution">
    <text evidence="13">The sequence shown here is derived from an EMBL/GenBank/DDBJ whole genome shotgun (WGS) entry which is preliminary data.</text>
</comment>
<dbReference type="CDD" id="cd00887">
    <property type="entry name" value="MoeA"/>
    <property type="match status" value="1"/>
</dbReference>
<dbReference type="PATRIC" id="fig|1454003.3.peg.774"/>
<dbReference type="STRING" id="1454003.AW10_00754"/>
<dbReference type="AlphaFoldDB" id="A0A011P3W9"/>
<evidence type="ECO:0000259" key="12">
    <source>
        <dbReference type="SMART" id="SM00852"/>
    </source>
</evidence>
<dbReference type="Gene3D" id="3.40.980.10">
    <property type="entry name" value="MoaB/Mog-like domain"/>
    <property type="match status" value="1"/>
</dbReference>
<keyword evidence="6 11" id="KW-0808">Transferase</keyword>
<evidence type="ECO:0000256" key="3">
    <source>
        <dbReference type="ARBA" id="ARBA00005046"/>
    </source>
</evidence>
<accession>A0A011P3W9</accession>
<dbReference type="NCBIfam" id="TIGR00177">
    <property type="entry name" value="molyb_syn"/>
    <property type="match status" value="1"/>
</dbReference>
<dbReference type="InterPro" id="IPR005111">
    <property type="entry name" value="MoeA_C_domain_IV"/>
</dbReference>
<evidence type="ECO:0000256" key="8">
    <source>
        <dbReference type="ARBA" id="ARBA00022842"/>
    </source>
</evidence>